<reference evidence="4 5" key="1">
    <citation type="journal article" date="2016" name="Mol. Biol. Evol.">
        <title>Comparative Genomics of Early-Diverging Mushroom-Forming Fungi Provides Insights into the Origins of Lignocellulose Decay Capabilities.</title>
        <authorList>
            <person name="Nagy L.G."/>
            <person name="Riley R."/>
            <person name="Tritt A."/>
            <person name="Adam C."/>
            <person name="Daum C."/>
            <person name="Floudas D."/>
            <person name="Sun H."/>
            <person name="Yadav J.S."/>
            <person name="Pangilinan J."/>
            <person name="Larsson K.H."/>
            <person name="Matsuura K."/>
            <person name="Barry K."/>
            <person name="Labutti K."/>
            <person name="Kuo R."/>
            <person name="Ohm R.A."/>
            <person name="Bhattacharya S.S."/>
            <person name="Shirouzu T."/>
            <person name="Yoshinaga Y."/>
            <person name="Martin F.M."/>
            <person name="Grigoriev I.V."/>
            <person name="Hibbett D.S."/>
        </authorList>
    </citation>
    <scope>NUCLEOTIDE SEQUENCE [LARGE SCALE GENOMIC DNA]</scope>
    <source>
        <strain evidence="4 5">TUFC12733</strain>
    </source>
</reference>
<gene>
    <name evidence="4" type="ORF">CALVIDRAFT_525803</name>
</gene>
<evidence type="ECO:0000256" key="1">
    <source>
        <dbReference type="SAM" id="MobiDB-lite"/>
    </source>
</evidence>
<dbReference type="AlphaFoldDB" id="A0A167PI50"/>
<feature type="signal peptide" evidence="3">
    <location>
        <begin position="1"/>
        <end position="23"/>
    </location>
</feature>
<dbReference type="Gene3D" id="2.60.120.260">
    <property type="entry name" value="Galactose-binding domain-like"/>
    <property type="match status" value="1"/>
</dbReference>
<dbReference type="STRING" id="1330018.A0A167PI50"/>
<dbReference type="OrthoDB" id="3265734at2759"/>
<evidence type="ECO:0000313" key="5">
    <source>
        <dbReference type="Proteomes" id="UP000076738"/>
    </source>
</evidence>
<sequence>MRPQLLPLPLLLTLLAFLDNVAGTGYDIAVEYDGQDVGYTGQWSVQGSPPNDTIFTATEGSAVQLTFSGTSIIVYGLLDPSALTSGYNFTLDNVPFANFSIPDNVTSPAPPSTPCDPYPLLNATSLPPGPHTLVVTNGYPSFEAYLAVKRFVYFDPDAPGPVPALSCSTGNKVTTGGVIAGSVVGGVAGVVLILLAVWGWRRQRRERGLAKQPPPYSERPLELEAQTDGA</sequence>
<proteinExistence type="predicted"/>
<keyword evidence="3" id="KW-0732">Signal</keyword>
<feature type="chain" id="PRO_5007891161" evidence="3">
    <location>
        <begin position="24"/>
        <end position="230"/>
    </location>
</feature>
<keyword evidence="2" id="KW-1133">Transmembrane helix</keyword>
<feature type="transmembrane region" description="Helical" evidence="2">
    <location>
        <begin position="177"/>
        <end position="200"/>
    </location>
</feature>
<feature type="region of interest" description="Disordered" evidence="1">
    <location>
        <begin position="207"/>
        <end position="230"/>
    </location>
</feature>
<dbReference type="EMBL" id="KV417274">
    <property type="protein sequence ID" value="KZO98818.1"/>
    <property type="molecule type" value="Genomic_DNA"/>
</dbReference>
<keyword evidence="5" id="KW-1185">Reference proteome</keyword>
<evidence type="ECO:0000313" key="4">
    <source>
        <dbReference type="EMBL" id="KZO98818.1"/>
    </source>
</evidence>
<keyword evidence="2" id="KW-0472">Membrane</keyword>
<evidence type="ECO:0000256" key="2">
    <source>
        <dbReference type="SAM" id="Phobius"/>
    </source>
</evidence>
<keyword evidence="2" id="KW-0812">Transmembrane</keyword>
<protein>
    <submittedName>
        <fullName evidence="4">Uncharacterized protein</fullName>
    </submittedName>
</protein>
<accession>A0A167PI50</accession>
<name>A0A167PI50_CALVF</name>
<dbReference type="Proteomes" id="UP000076738">
    <property type="component" value="Unassembled WGS sequence"/>
</dbReference>
<evidence type="ECO:0000256" key="3">
    <source>
        <dbReference type="SAM" id="SignalP"/>
    </source>
</evidence>
<organism evidence="4 5">
    <name type="scientific">Calocera viscosa (strain TUFC12733)</name>
    <dbReference type="NCBI Taxonomy" id="1330018"/>
    <lineage>
        <taxon>Eukaryota</taxon>
        <taxon>Fungi</taxon>
        <taxon>Dikarya</taxon>
        <taxon>Basidiomycota</taxon>
        <taxon>Agaricomycotina</taxon>
        <taxon>Dacrymycetes</taxon>
        <taxon>Dacrymycetales</taxon>
        <taxon>Dacrymycetaceae</taxon>
        <taxon>Calocera</taxon>
    </lineage>
</organism>